<feature type="domain" description="Helicase HerA-like C-terminal" evidence="1">
    <location>
        <begin position="333"/>
        <end position="438"/>
    </location>
</feature>
<dbReference type="PANTHER" id="PTHR30121:SF6">
    <property type="entry name" value="SLR6007 PROTEIN"/>
    <property type="match status" value="1"/>
</dbReference>
<dbReference type="Gene3D" id="3.40.50.300">
    <property type="entry name" value="P-loop containing nucleotide triphosphate hydrolases"/>
    <property type="match status" value="2"/>
</dbReference>
<evidence type="ECO:0000313" key="3">
    <source>
        <dbReference type="Proteomes" id="UP000237846"/>
    </source>
</evidence>
<dbReference type="EMBL" id="PVZC01000001">
    <property type="protein sequence ID" value="PRY02140.1"/>
    <property type="molecule type" value="Genomic_DNA"/>
</dbReference>
<keyword evidence="2" id="KW-0067">ATP-binding</keyword>
<reference evidence="2 3" key="1">
    <citation type="submission" date="2018-03" db="EMBL/GenBank/DDBJ databases">
        <title>Genomic Encyclopedia of Archaeal and Bacterial Type Strains, Phase II (KMG-II): from individual species to whole genera.</title>
        <authorList>
            <person name="Goeker M."/>
        </authorList>
    </citation>
    <scope>NUCLEOTIDE SEQUENCE [LARGE SCALE GENOMIC DNA]</scope>
    <source>
        <strain evidence="2 3">DSM 45601</strain>
    </source>
</reference>
<organism evidence="2 3">
    <name type="scientific">Allonocardiopsis opalescens</name>
    <dbReference type="NCBI Taxonomy" id="1144618"/>
    <lineage>
        <taxon>Bacteria</taxon>
        <taxon>Bacillati</taxon>
        <taxon>Actinomycetota</taxon>
        <taxon>Actinomycetes</taxon>
        <taxon>Streptosporangiales</taxon>
        <taxon>Allonocardiopsis</taxon>
    </lineage>
</organism>
<evidence type="ECO:0000313" key="2">
    <source>
        <dbReference type="EMBL" id="PRY02140.1"/>
    </source>
</evidence>
<keyword evidence="3" id="KW-1185">Reference proteome</keyword>
<proteinExistence type="predicted"/>
<keyword evidence="2" id="KW-0347">Helicase</keyword>
<keyword evidence="2" id="KW-0378">Hydrolase</keyword>
<keyword evidence="2" id="KW-0547">Nucleotide-binding</keyword>
<dbReference type="InterPro" id="IPR033186">
    <property type="entry name" value="HerA_C"/>
</dbReference>
<evidence type="ECO:0000259" key="1">
    <source>
        <dbReference type="Pfam" id="PF05872"/>
    </source>
</evidence>
<name>A0A2T0QE37_9ACTN</name>
<dbReference type="Proteomes" id="UP000237846">
    <property type="component" value="Unassembled WGS sequence"/>
</dbReference>
<dbReference type="InterPro" id="IPR027417">
    <property type="entry name" value="P-loop_NTPase"/>
</dbReference>
<dbReference type="PANTHER" id="PTHR30121">
    <property type="entry name" value="UNCHARACTERIZED PROTEIN YJGR-RELATED"/>
    <property type="match status" value="1"/>
</dbReference>
<dbReference type="Pfam" id="PF05872">
    <property type="entry name" value="HerA_C"/>
    <property type="match status" value="1"/>
</dbReference>
<dbReference type="RefSeq" id="WP_106239151.1">
    <property type="nucleotide sequence ID" value="NZ_PVZC01000001.1"/>
</dbReference>
<dbReference type="InterPro" id="IPR051162">
    <property type="entry name" value="T4SS_component"/>
</dbReference>
<dbReference type="AlphaFoldDB" id="A0A2T0QE37"/>
<gene>
    <name evidence="2" type="ORF">CLV72_101740</name>
</gene>
<protein>
    <submittedName>
        <fullName evidence="2">DNA helicase HerA-like ATPase</fullName>
    </submittedName>
</protein>
<sequence length="922" mass="97488">MLSRLWGPWFRVASVAAPARAASVEGDFVSVLPAALTAARRDRPLVSGWVSPGGGAALRLVTNAGPVAAPATPGGAELNLLFPTESRGHPLTEGTEGLDGLLDGLVWGVCAGRPAPPLVEDGADRSAEEARRPSLFELSLTALIAERFAWLVLAEPGGDLDAVRAEVQDRLSHLRLRSDRSATARFDVEAAERRLAELDRFADGGLWRIRVLVGADSPDRLARLAPVLTGSVEPGGHGYRLRTGLQGLPLDRAVALREPAADPGGFAVPFTATAGVVPALVGVARREVPGLRVTESGHFDVTNEGEGQAGGAAGDRLGLGAILDGLDRPVGPFTVSRDTLNRHTFVTGATGGGKSQTVRHLLEQLARGGVPWLAIEPAKSEYAAMGGRLAGVEGPLGRLTVINPSDTDAVPVSVNPLAPEPGYPVQAHIDLVRALFLAAFDAQEPFPQIIAQALQEVYRANGWDTVTSGPLVAGTVPTVPTLAQLQATALATVAEVGYGPEIAANVTGFVDVRIRSLRTGSAGRFFEGGHPVSVAELLERNVVLQIEDIASDEDKAFLMGLLIIRIVEHLRLRARAGTRGGLRHVLVIEEAHRLLRNRGEGSPAAHAVELFASLLAEIRAYGTGIVVAEQIPAKLIPDVVKNTACKIVHRLPAADDRELVGSAMNLDEDQSRQVVSLRPGQAAVFTDGMDRPLRVQIPLGEGREAVTPSPTPPIAQVHSPSCPCVTAPGGPCTLRELRFAELAATAATDAGAWLRLWTEILIMGHLTGNPLPSRPPIVHNLLRRLDVRLRAPLVAALVDQAVTRRTDALRRIGDPADLARTVAVTAHRHGLVGSDPGTAWVTAPMAELVRAVQAGRRPRLTAATAAEIRAALFGSDLDTPAVADTERLAPDGTYTAGTMVLAKHTQCRWVLRIPTLWDLVHP</sequence>
<dbReference type="GO" id="GO:0004386">
    <property type="term" value="F:helicase activity"/>
    <property type="evidence" value="ECO:0007669"/>
    <property type="project" value="UniProtKB-KW"/>
</dbReference>
<accession>A0A2T0QE37</accession>
<comment type="caution">
    <text evidence="2">The sequence shown here is derived from an EMBL/GenBank/DDBJ whole genome shotgun (WGS) entry which is preliminary data.</text>
</comment>
<dbReference type="SUPFAM" id="SSF52540">
    <property type="entry name" value="P-loop containing nucleoside triphosphate hydrolases"/>
    <property type="match status" value="1"/>
</dbReference>